<name>A0A4R4EGQ7_9BACL</name>
<accession>A0A4R4EGQ7</accession>
<proteinExistence type="predicted"/>
<dbReference type="Proteomes" id="UP000295418">
    <property type="component" value="Unassembled WGS sequence"/>
</dbReference>
<protein>
    <submittedName>
        <fullName evidence="1">Uncharacterized protein</fullName>
    </submittedName>
</protein>
<reference evidence="1 2" key="1">
    <citation type="submission" date="2019-03" db="EMBL/GenBank/DDBJ databases">
        <authorList>
            <person name="Kim M.K.M."/>
        </authorList>
    </citation>
    <scope>NUCLEOTIDE SEQUENCE [LARGE SCALE GENOMIC DNA]</scope>
    <source>
        <strain evidence="1 2">18JY21-1</strain>
    </source>
</reference>
<dbReference type="RefSeq" id="WP_132416923.1">
    <property type="nucleotide sequence ID" value="NZ_SKFG01000003.1"/>
</dbReference>
<dbReference type="AlphaFoldDB" id="A0A4R4EGQ7"/>
<gene>
    <name evidence="1" type="ORF">E0485_05195</name>
</gene>
<dbReference type="EMBL" id="SKFG01000003">
    <property type="protein sequence ID" value="TCZ79266.1"/>
    <property type="molecule type" value="Genomic_DNA"/>
</dbReference>
<dbReference type="OrthoDB" id="3518779at2"/>
<evidence type="ECO:0000313" key="2">
    <source>
        <dbReference type="Proteomes" id="UP000295418"/>
    </source>
</evidence>
<organism evidence="1 2">
    <name type="scientific">Paenibacillus albiflavus</name>
    <dbReference type="NCBI Taxonomy" id="2545760"/>
    <lineage>
        <taxon>Bacteria</taxon>
        <taxon>Bacillati</taxon>
        <taxon>Bacillota</taxon>
        <taxon>Bacilli</taxon>
        <taxon>Bacillales</taxon>
        <taxon>Paenibacillaceae</taxon>
        <taxon>Paenibacillus</taxon>
    </lineage>
</organism>
<evidence type="ECO:0000313" key="1">
    <source>
        <dbReference type="EMBL" id="TCZ79266.1"/>
    </source>
</evidence>
<keyword evidence="2" id="KW-1185">Reference proteome</keyword>
<sequence>MISLILKLFFYQSPILTYSSDEIAVYDKIFDDAIRSGGVIHYTSTYPKHRFIAYIAAHKGVLLHGSNDQFIEKFETRRQTLFNGEYVEAVFATKDGIWPLFYAVFDKKKLIGNIRNGCLETRSGARFHFYSFSQESGNNTPWTRGMIYFLPMDSFKRAHKGLVSFDEWTSQVPVKPIAKINVEVEDFYYHDKVSVHKSTESVLITWLKYKLRILFRKTPDDFAM</sequence>
<comment type="caution">
    <text evidence="1">The sequence shown here is derived from an EMBL/GenBank/DDBJ whole genome shotgun (WGS) entry which is preliminary data.</text>
</comment>